<organism evidence="1 2">
    <name type="scientific">Pisum sativum</name>
    <name type="common">Garden pea</name>
    <name type="synonym">Lathyrus oleraceus</name>
    <dbReference type="NCBI Taxonomy" id="3888"/>
    <lineage>
        <taxon>Eukaryota</taxon>
        <taxon>Viridiplantae</taxon>
        <taxon>Streptophyta</taxon>
        <taxon>Embryophyta</taxon>
        <taxon>Tracheophyta</taxon>
        <taxon>Spermatophyta</taxon>
        <taxon>Magnoliopsida</taxon>
        <taxon>eudicotyledons</taxon>
        <taxon>Gunneridae</taxon>
        <taxon>Pentapetalae</taxon>
        <taxon>rosids</taxon>
        <taxon>fabids</taxon>
        <taxon>Fabales</taxon>
        <taxon>Fabaceae</taxon>
        <taxon>Papilionoideae</taxon>
        <taxon>50 kb inversion clade</taxon>
        <taxon>NPAAA clade</taxon>
        <taxon>Hologalegina</taxon>
        <taxon>IRL clade</taxon>
        <taxon>Fabeae</taxon>
        <taxon>Lathyrus</taxon>
    </lineage>
</organism>
<keyword evidence="2" id="KW-1185">Reference proteome</keyword>
<dbReference type="Proteomes" id="UP001058974">
    <property type="component" value="Chromosome 1"/>
</dbReference>
<reference evidence="1 2" key="1">
    <citation type="journal article" date="2022" name="Nat. Genet.">
        <title>Improved pea reference genome and pan-genome highlight genomic features and evolutionary characteristics.</title>
        <authorList>
            <person name="Yang T."/>
            <person name="Liu R."/>
            <person name="Luo Y."/>
            <person name="Hu S."/>
            <person name="Wang D."/>
            <person name="Wang C."/>
            <person name="Pandey M.K."/>
            <person name="Ge S."/>
            <person name="Xu Q."/>
            <person name="Li N."/>
            <person name="Li G."/>
            <person name="Huang Y."/>
            <person name="Saxena R.K."/>
            <person name="Ji Y."/>
            <person name="Li M."/>
            <person name="Yan X."/>
            <person name="He Y."/>
            <person name="Liu Y."/>
            <person name="Wang X."/>
            <person name="Xiang C."/>
            <person name="Varshney R.K."/>
            <person name="Ding H."/>
            <person name="Gao S."/>
            <person name="Zong X."/>
        </authorList>
    </citation>
    <scope>NUCLEOTIDE SEQUENCE [LARGE SCALE GENOMIC DNA]</scope>
    <source>
        <strain evidence="1 2">cv. Zhongwan 6</strain>
    </source>
</reference>
<name>A0A9D4YM56_PEA</name>
<accession>A0A9D4YM56</accession>
<dbReference type="EMBL" id="JAMSHJ010000001">
    <property type="protein sequence ID" value="KAI5442078.1"/>
    <property type="molecule type" value="Genomic_DNA"/>
</dbReference>
<protein>
    <submittedName>
        <fullName evidence="1">Uncharacterized protein</fullName>
    </submittedName>
</protein>
<gene>
    <name evidence="1" type="ORF">KIW84_011227</name>
</gene>
<dbReference type="Gramene" id="Psat01G0122700-T1">
    <property type="protein sequence ID" value="KAI5442078.1"/>
    <property type="gene ID" value="KIW84_011227"/>
</dbReference>
<evidence type="ECO:0000313" key="2">
    <source>
        <dbReference type="Proteomes" id="UP001058974"/>
    </source>
</evidence>
<evidence type="ECO:0000313" key="1">
    <source>
        <dbReference type="EMBL" id="KAI5442078.1"/>
    </source>
</evidence>
<sequence>MENRIEALEEQMGEVKTTLQSLIEQMQTQSRVIGEMSKQLGKQKTAPENDTSVEVSSYNASRLAGKKVKLPIFEEHPG</sequence>
<proteinExistence type="predicted"/>
<comment type="caution">
    <text evidence="1">The sequence shown here is derived from an EMBL/GenBank/DDBJ whole genome shotgun (WGS) entry which is preliminary data.</text>
</comment>
<dbReference type="AlphaFoldDB" id="A0A9D4YM56"/>